<dbReference type="Proteomes" id="UP001501310">
    <property type="component" value="Unassembled WGS sequence"/>
</dbReference>
<dbReference type="PANTHER" id="PTHR33375">
    <property type="entry name" value="CHROMOSOME-PARTITIONING PROTEIN PARB-RELATED"/>
    <property type="match status" value="1"/>
</dbReference>
<dbReference type="Pfam" id="PF17762">
    <property type="entry name" value="HTH_ParB"/>
    <property type="match status" value="1"/>
</dbReference>
<dbReference type="Gene3D" id="1.10.10.2830">
    <property type="match status" value="1"/>
</dbReference>
<dbReference type="Pfam" id="PF02195">
    <property type="entry name" value="ParB_N"/>
    <property type="match status" value="1"/>
</dbReference>
<keyword evidence="2" id="KW-0159">Chromosome partition</keyword>
<evidence type="ECO:0000256" key="3">
    <source>
        <dbReference type="ARBA" id="ARBA00023125"/>
    </source>
</evidence>
<accession>A0ABP7RK45</accession>
<dbReference type="RefSeq" id="WP_344708627.1">
    <property type="nucleotide sequence ID" value="NZ_BAAAZD010000001.1"/>
</dbReference>
<dbReference type="NCBIfam" id="TIGR00180">
    <property type="entry name" value="parB_part"/>
    <property type="match status" value="1"/>
</dbReference>
<evidence type="ECO:0000313" key="6">
    <source>
        <dbReference type="EMBL" id="GAA3998625.1"/>
    </source>
</evidence>
<evidence type="ECO:0000259" key="5">
    <source>
        <dbReference type="SMART" id="SM00470"/>
    </source>
</evidence>
<gene>
    <name evidence="6" type="ORF">GCM10022211_05470</name>
</gene>
<evidence type="ECO:0000256" key="4">
    <source>
        <dbReference type="ARBA" id="ARBA00025472"/>
    </source>
</evidence>
<dbReference type="InterPro" id="IPR050336">
    <property type="entry name" value="Chromosome_partition/occlusion"/>
</dbReference>
<protein>
    <submittedName>
        <fullName evidence="6">ParB/RepB/Spo0J family partition protein</fullName>
    </submittedName>
</protein>
<dbReference type="Gene3D" id="3.90.1530.30">
    <property type="match status" value="1"/>
</dbReference>
<dbReference type="SUPFAM" id="SSF109709">
    <property type="entry name" value="KorB DNA-binding domain-like"/>
    <property type="match status" value="1"/>
</dbReference>
<dbReference type="Pfam" id="PF23552">
    <property type="entry name" value="ParB_C"/>
    <property type="match status" value="1"/>
</dbReference>
<dbReference type="SUPFAM" id="SSF110849">
    <property type="entry name" value="ParB/Sulfiredoxin"/>
    <property type="match status" value="1"/>
</dbReference>
<keyword evidence="7" id="KW-1185">Reference proteome</keyword>
<dbReference type="InterPro" id="IPR004437">
    <property type="entry name" value="ParB/RepB/Spo0J"/>
</dbReference>
<organism evidence="6 7">
    <name type="scientific">Sphingomonas humi</name>
    <dbReference type="NCBI Taxonomy" id="335630"/>
    <lineage>
        <taxon>Bacteria</taxon>
        <taxon>Pseudomonadati</taxon>
        <taxon>Pseudomonadota</taxon>
        <taxon>Alphaproteobacteria</taxon>
        <taxon>Sphingomonadales</taxon>
        <taxon>Sphingomonadaceae</taxon>
        <taxon>Sphingomonas</taxon>
    </lineage>
</organism>
<sequence length="295" mass="31236">MNQQARGLGRGLSALLGDVTIPAAPAGSAEGVREIDIAAIRPNPGQPRRVFAEAPLAELAESIAARGVLQPILVRPAAEAGQYEIVAGERRWRAAQRAQLHRIPAIVRSFDEAGTAEVALIENVQRADLGPLEEADAYAALVQRFGHKPEEVGKLVGKSRSHVSNLLRLRDLPESVRAHLEAGTLTMGHARAIASSVDCEQLAEQIVARGLSVRQAEALARKQRPGAASDAGRGGERFAAASRDADLLALERQLGDLLGLKVSIQHKAGAGQVAVGFSSLDQLDLICQRLSGEPI</sequence>
<dbReference type="InterPro" id="IPR036086">
    <property type="entry name" value="ParB/Sulfiredoxin_sf"/>
</dbReference>
<dbReference type="CDD" id="cd16393">
    <property type="entry name" value="SPO0J_N"/>
    <property type="match status" value="1"/>
</dbReference>
<evidence type="ECO:0000256" key="2">
    <source>
        <dbReference type="ARBA" id="ARBA00022829"/>
    </source>
</evidence>
<keyword evidence="3" id="KW-0238">DNA-binding</keyword>
<reference evidence="7" key="1">
    <citation type="journal article" date="2019" name="Int. J. Syst. Evol. Microbiol.">
        <title>The Global Catalogue of Microorganisms (GCM) 10K type strain sequencing project: providing services to taxonomists for standard genome sequencing and annotation.</title>
        <authorList>
            <consortium name="The Broad Institute Genomics Platform"/>
            <consortium name="The Broad Institute Genome Sequencing Center for Infectious Disease"/>
            <person name="Wu L."/>
            <person name="Ma J."/>
        </authorList>
    </citation>
    <scope>NUCLEOTIDE SEQUENCE [LARGE SCALE GENOMIC DNA]</scope>
    <source>
        <strain evidence="7">JCM 16603</strain>
    </source>
</reference>
<dbReference type="SMART" id="SM00470">
    <property type="entry name" value="ParB"/>
    <property type="match status" value="1"/>
</dbReference>
<comment type="function">
    <text evidence="4">Involved in chromosome partition. Localize to both poles of the predivisional cell following completion of DNA replication. Binds to the DNA origin of replication.</text>
</comment>
<evidence type="ECO:0000313" key="7">
    <source>
        <dbReference type="Proteomes" id="UP001501310"/>
    </source>
</evidence>
<dbReference type="InterPro" id="IPR057240">
    <property type="entry name" value="ParB_dimer_C"/>
</dbReference>
<comment type="similarity">
    <text evidence="1">Belongs to the ParB family.</text>
</comment>
<comment type="caution">
    <text evidence="6">The sequence shown here is derived from an EMBL/GenBank/DDBJ whole genome shotgun (WGS) entry which is preliminary data.</text>
</comment>
<dbReference type="InterPro" id="IPR003115">
    <property type="entry name" value="ParB_N"/>
</dbReference>
<name>A0ABP7RK45_9SPHN</name>
<dbReference type="InterPro" id="IPR041468">
    <property type="entry name" value="HTH_ParB/Spo0J"/>
</dbReference>
<dbReference type="EMBL" id="BAAAZD010000001">
    <property type="protein sequence ID" value="GAA3998625.1"/>
    <property type="molecule type" value="Genomic_DNA"/>
</dbReference>
<evidence type="ECO:0000256" key="1">
    <source>
        <dbReference type="ARBA" id="ARBA00006295"/>
    </source>
</evidence>
<feature type="domain" description="ParB-like N-terminal" evidence="5">
    <location>
        <begin position="33"/>
        <end position="124"/>
    </location>
</feature>
<dbReference type="PANTHER" id="PTHR33375:SF1">
    <property type="entry name" value="CHROMOSOME-PARTITIONING PROTEIN PARB-RELATED"/>
    <property type="match status" value="1"/>
</dbReference>
<proteinExistence type="inferred from homology"/>